<evidence type="ECO:0000256" key="2">
    <source>
        <dbReference type="ARBA" id="ARBA00022803"/>
    </source>
</evidence>
<organism evidence="4 5">
    <name type="scientific">Rotaria sordida</name>
    <dbReference type="NCBI Taxonomy" id="392033"/>
    <lineage>
        <taxon>Eukaryota</taxon>
        <taxon>Metazoa</taxon>
        <taxon>Spiralia</taxon>
        <taxon>Gnathifera</taxon>
        <taxon>Rotifera</taxon>
        <taxon>Eurotatoria</taxon>
        <taxon>Bdelloidea</taxon>
        <taxon>Philodinida</taxon>
        <taxon>Philodinidae</taxon>
        <taxon>Rotaria</taxon>
    </lineage>
</organism>
<sequence length="311" mass="36108">MSDHIINFNRKLACAYNNKGLVHRDLGEFDNALKYINKSLDLRHDDATLPEKERKRLAIERSYCHENLGLLYKDQSNYKLALHHLQEALNIRKKNLPSNHHMVAQVYNNLSIVYNLVGNPSKSFECTEQALTRQIQSLPDNHSHLGTMYNTLGEAYYSQGQYSMALLNFEKALNIYQKPRTRNPLLEAAALSNMGSVMKAQENFDGALQRFLHALTIIECERPHHHHVACCLNNIGFAYRGKALLPQQHSLWFLVYTSVAFEYYLMDQYEHALQHITEESLETPRIYNKMNDCREKNNRNQCSSNNDTYAR</sequence>
<evidence type="ECO:0000256" key="1">
    <source>
        <dbReference type="ARBA" id="ARBA00022737"/>
    </source>
</evidence>
<name>A0A818S6L3_9BILA</name>
<accession>A0A818S6L3</accession>
<feature type="repeat" description="TPR" evidence="3">
    <location>
        <begin position="146"/>
        <end position="179"/>
    </location>
</feature>
<protein>
    <recommendedName>
        <fullName evidence="6">Kinesin light chain</fullName>
    </recommendedName>
</protein>
<reference evidence="4" key="1">
    <citation type="submission" date="2021-02" db="EMBL/GenBank/DDBJ databases">
        <authorList>
            <person name="Nowell W R."/>
        </authorList>
    </citation>
    <scope>NUCLEOTIDE SEQUENCE</scope>
</reference>
<dbReference type="PANTHER" id="PTHR45641">
    <property type="entry name" value="TETRATRICOPEPTIDE REPEAT PROTEIN (AFU_ORTHOLOGUE AFUA_6G03870)"/>
    <property type="match status" value="1"/>
</dbReference>
<dbReference type="Pfam" id="PF13424">
    <property type="entry name" value="TPR_12"/>
    <property type="match status" value="1"/>
</dbReference>
<dbReference type="EMBL" id="CAJOBD010000429">
    <property type="protein sequence ID" value="CAF3667184.1"/>
    <property type="molecule type" value="Genomic_DNA"/>
</dbReference>
<evidence type="ECO:0000313" key="4">
    <source>
        <dbReference type="EMBL" id="CAF3667184.1"/>
    </source>
</evidence>
<proteinExistence type="predicted"/>
<dbReference type="PANTHER" id="PTHR45641:SF19">
    <property type="entry name" value="NEPHROCYSTIN-3"/>
    <property type="match status" value="1"/>
</dbReference>
<gene>
    <name evidence="4" type="ORF">JBS370_LOCUS7291</name>
</gene>
<dbReference type="SUPFAM" id="SSF48452">
    <property type="entry name" value="TPR-like"/>
    <property type="match status" value="1"/>
</dbReference>
<dbReference type="Pfam" id="PF00515">
    <property type="entry name" value="TPR_1"/>
    <property type="match status" value="1"/>
</dbReference>
<dbReference type="Pfam" id="PF13374">
    <property type="entry name" value="TPR_10"/>
    <property type="match status" value="1"/>
</dbReference>
<keyword evidence="2 3" id="KW-0802">TPR repeat</keyword>
<keyword evidence="1" id="KW-0677">Repeat</keyword>
<evidence type="ECO:0000313" key="5">
    <source>
        <dbReference type="Proteomes" id="UP000663836"/>
    </source>
</evidence>
<comment type="caution">
    <text evidence="4">The sequence shown here is derived from an EMBL/GenBank/DDBJ whole genome shotgun (WGS) entry which is preliminary data.</text>
</comment>
<dbReference type="PROSITE" id="PS50005">
    <property type="entry name" value="TPR"/>
    <property type="match status" value="3"/>
</dbReference>
<dbReference type="Proteomes" id="UP000663836">
    <property type="component" value="Unassembled WGS sequence"/>
</dbReference>
<dbReference type="SMART" id="SM00028">
    <property type="entry name" value="TPR"/>
    <property type="match status" value="5"/>
</dbReference>
<dbReference type="AlphaFoldDB" id="A0A818S6L3"/>
<evidence type="ECO:0008006" key="6">
    <source>
        <dbReference type="Google" id="ProtNLM"/>
    </source>
</evidence>
<feature type="repeat" description="TPR" evidence="3">
    <location>
        <begin position="13"/>
        <end position="46"/>
    </location>
</feature>
<dbReference type="Gene3D" id="1.25.40.10">
    <property type="entry name" value="Tetratricopeptide repeat domain"/>
    <property type="match status" value="3"/>
</dbReference>
<evidence type="ECO:0000256" key="3">
    <source>
        <dbReference type="PROSITE-ProRule" id="PRU00339"/>
    </source>
</evidence>
<dbReference type="InterPro" id="IPR019734">
    <property type="entry name" value="TPR_rpt"/>
</dbReference>
<dbReference type="InterPro" id="IPR011990">
    <property type="entry name" value="TPR-like_helical_dom_sf"/>
</dbReference>
<feature type="repeat" description="TPR" evidence="3">
    <location>
        <begin position="62"/>
        <end position="95"/>
    </location>
</feature>